<accession>A0A7V8V1U5</accession>
<keyword evidence="4" id="KW-1185">Reference proteome</keyword>
<feature type="transmembrane region" description="Helical" evidence="2">
    <location>
        <begin position="13"/>
        <end position="34"/>
    </location>
</feature>
<sequence length="278" mass="31577">MSAETRAVNLYRWYYRIIGGMIVLSLAVSFWRIYNQQGQRNHELELSIQALREEQRQSDEEAFVLARDVIALMESGVPVHATGVSPLFQSPLKEQAIPVLLEKVRDPRSAVAIYAMHDLRQLLRSEPNPEQLAPQIVPALLLLLKQRDIPGGVVELLQMVKADPEVIRPHLLKIIRYDETTSVIRGAYWLKQVDPSFEVTPIYIEHMKRSLRPSKQLVLSGIGLTHFQPGRLEIALKRELLDAITPEEKASLQAWIELVEQTAKDSPRGRVPACSDLN</sequence>
<reference evidence="3 4" key="1">
    <citation type="submission" date="2020-05" db="EMBL/GenBank/DDBJ databases">
        <title>Bremerella alba sp. nov., a novel planctomycete isolated from the surface of the macroalga Fucus spiralis.</title>
        <authorList>
            <person name="Godinho O."/>
            <person name="Botelho R."/>
            <person name="Albuquerque L."/>
            <person name="Wiegand S."/>
            <person name="Da Costa M.S."/>
            <person name="Lobo-Da-Cunha A."/>
            <person name="Jogler C."/>
            <person name="Lage O.M."/>
        </authorList>
    </citation>
    <scope>NUCLEOTIDE SEQUENCE [LARGE SCALE GENOMIC DNA]</scope>
    <source>
        <strain evidence="3 4">FF15</strain>
    </source>
</reference>
<protein>
    <submittedName>
        <fullName evidence="3">Uncharacterized protein</fullName>
    </submittedName>
</protein>
<evidence type="ECO:0000313" key="3">
    <source>
        <dbReference type="EMBL" id="MBA2113326.1"/>
    </source>
</evidence>
<proteinExistence type="predicted"/>
<dbReference type="SUPFAM" id="SSF48371">
    <property type="entry name" value="ARM repeat"/>
    <property type="match status" value="1"/>
</dbReference>
<name>A0A7V8V1U5_9BACT</name>
<dbReference type="InterPro" id="IPR016024">
    <property type="entry name" value="ARM-type_fold"/>
</dbReference>
<keyword evidence="2" id="KW-0812">Transmembrane</keyword>
<dbReference type="EMBL" id="JABRWO010000001">
    <property type="protein sequence ID" value="MBA2113326.1"/>
    <property type="molecule type" value="Genomic_DNA"/>
</dbReference>
<evidence type="ECO:0000313" key="4">
    <source>
        <dbReference type="Proteomes" id="UP000551616"/>
    </source>
</evidence>
<organism evidence="3 4">
    <name type="scientific">Bremerella alba</name>
    <dbReference type="NCBI Taxonomy" id="980252"/>
    <lineage>
        <taxon>Bacteria</taxon>
        <taxon>Pseudomonadati</taxon>
        <taxon>Planctomycetota</taxon>
        <taxon>Planctomycetia</taxon>
        <taxon>Pirellulales</taxon>
        <taxon>Pirellulaceae</taxon>
        <taxon>Bremerella</taxon>
    </lineage>
</organism>
<keyword evidence="2" id="KW-0472">Membrane</keyword>
<dbReference type="AlphaFoldDB" id="A0A7V8V1U5"/>
<gene>
    <name evidence="3" type="ORF">HOV93_04750</name>
</gene>
<keyword evidence="2" id="KW-1133">Transmembrane helix</keyword>
<evidence type="ECO:0000256" key="2">
    <source>
        <dbReference type="SAM" id="Phobius"/>
    </source>
</evidence>
<evidence type="ECO:0000256" key="1">
    <source>
        <dbReference type="SAM" id="Coils"/>
    </source>
</evidence>
<comment type="caution">
    <text evidence="3">The sequence shown here is derived from an EMBL/GenBank/DDBJ whole genome shotgun (WGS) entry which is preliminary data.</text>
</comment>
<feature type="coiled-coil region" evidence="1">
    <location>
        <begin position="34"/>
        <end position="61"/>
    </location>
</feature>
<dbReference type="RefSeq" id="WP_207394811.1">
    <property type="nucleotide sequence ID" value="NZ_JABRWO010000001.1"/>
</dbReference>
<dbReference type="Proteomes" id="UP000551616">
    <property type="component" value="Unassembled WGS sequence"/>
</dbReference>
<keyword evidence="1" id="KW-0175">Coiled coil</keyword>